<keyword evidence="1" id="KW-0472">Membrane</keyword>
<dbReference type="AlphaFoldDB" id="A0A5B8VZY2"/>
<dbReference type="RefSeq" id="WP_147052651.1">
    <property type="nucleotide sequence ID" value="NZ_CP042437.1"/>
</dbReference>
<feature type="transmembrane region" description="Helical" evidence="1">
    <location>
        <begin position="130"/>
        <end position="149"/>
    </location>
</feature>
<feature type="transmembrane region" description="Helical" evidence="1">
    <location>
        <begin position="88"/>
        <end position="118"/>
    </location>
</feature>
<accession>A0A5B8VZY2</accession>
<evidence type="ECO:0000313" key="3">
    <source>
        <dbReference type="Proteomes" id="UP000321362"/>
    </source>
</evidence>
<dbReference type="EMBL" id="CP042437">
    <property type="protein sequence ID" value="QEC75508.1"/>
    <property type="molecule type" value="Genomic_DNA"/>
</dbReference>
<keyword evidence="3" id="KW-1185">Reference proteome</keyword>
<protein>
    <submittedName>
        <fullName evidence="2">Uncharacterized protein</fullName>
    </submittedName>
</protein>
<evidence type="ECO:0000256" key="1">
    <source>
        <dbReference type="SAM" id="Phobius"/>
    </source>
</evidence>
<dbReference type="KEGG" id="mgk:FSB76_05945"/>
<sequence length="179" mass="20849">MRRGLLKSFIRSNYKSTIIALPFILVLVYFDHSSYILFFFLLSIARDYYHYEARQSYINSLKAKGLTPDDIYNINFVKQWDEIRKKGLWLYCITDGGVILGAYLWLGISVLLIATSIVKFQNLVDEPGNMFAFIGYTYLTGAVIGIIINRIRWPYNEGRFVKLTDPLSEDFQQMLLDDQ</sequence>
<feature type="transmembrane region" description="Helical" evidence="1">
    <location>
        <begin position="20"/>
        <end position="45"/>
    </location>
</feature>
<evidence type="ECO:0000313" key="2">
    <source>
        <dbReference type="EMBL" id="QEC75508.1"/>
    </source>
</evidence>
<gene>
    <name evidence="2" type="ORF">FSB76_05945</name>
</gene>
<name>A0A5B8VZY2_9SPHI</name>
<keyword evidence="1" id="KW-0812">Transmembrane</keyword>
<reference evidence="2 3" key="1">
    <citation type="journal article" date="2013" name="J. Microbiol.">
        <title>Mucilaginibacter ginsenosidivorax sp. nov., with ginsenoside converting activity isolated from sediment.</title>
        <authorList>
            <person name="Kim J.K."/>
            <person name="Choi T.E."/>
            <person name="Liu Q.M."/>
            <person name="Park H.Y."/>
            <person name="Yi T.H."/>
            <person name="Yoon M.H."/>
            <person name="Kim S.C."/>
            <person name="Im W.T."/>
        </authorList>
    </citation>
    <scope>NUCLEOTIDE SEQUENCE [LARGE SCALE GENOMIC DNA]</scope>
    <source>
        <strain evidence="2 3">KHI28</strain>
    </source>
</reference>
<keyword evidence="1" id="KW-1133">Transmembrane helix</keyword>
<proteinExistence type="predicted"/>
<organism evidence="2 3">
    <name type="scientific">Mucilaginibacter ginsenosidivorax</name>
    <dbReference type="NCBI Taxonomy" id="862126"/>
    <lineage>
        <taxon>Bacteria</taxon>
        <taxon>Pseudomonadati</taxon>
        <taxon>Bacteroidota</taxon>
        <taxon>Sphingobacteriia</taxon>
        <taxon>Sphingobacteriales</taxon>
        <taxon>Sphingobacteriaceae</taxon>
        <taxon>Mucilaginibacter</taxon>
    </lineage>
</organism>
<dbReference type="OrthoDB" id="799270at2"/>
<dbReference type="Proteomes" id="UP000321362">
    <property type="component" value="Chromosome"/>
</dbReference>